<dbReference type="Proteomes" id="UP000694521">
    <property type="component" value="Unplaced"/>
</dbReference>
<dbReference type="PANTHER" id="PTHR13304:SF0">
    <property type="entry name" value="GLYCOSYLPHOSPHATIDYLINOSITOL ANCHOR ATTACHMENT 1 PROTEIN"/>
    <property type="match status" value="1"/>
</dbReference>
<dbReference type="InterPro" id="IPR007246">
    <property type="entry name" value="Gaa1"/>
</dbReference>
<dbReference type="PANTHER" id="PTHR13304">
    <property type="entry name" value="GLYCOSYLPHOSPHATIDYLINOSITOL ANCHOR ATTACHMENT 1 PROTEIN"/>
    <property type="match status" value="1"/>
</dbReference>
<organism evidence="2 3">
    <name type="scientific">Anser cygnoides</name>
    <name type="common">Swan goose</name>
    <dbReference type="NCBI Taxonomy" id="8845"/>
    <lineage>
        <taxon>Eukaryota</taxon>
        <taxon>Metazoa</taxon>
        <taxon>Chordata</taxon>
        <taxon>Craniata</taxon>
        <taxon>Vertebrata</taxon>
        <taxon>Euteleostomi</taxon>
        <taxon>Archelosauria</taxon>
        <taxon>Archosauria</taxon>
        <taxon>Dinosauria</taxon>
        <taxon>Saurischia</taxon>
        <taxon>Theropoda</taxon>
        <taxon>Coelurosauria</taxon>
        <taxon>Aves</taxon>
        <taxon>Neognathae</taxon>
        <taxon>Galloanserae</taxon>
        <taxon>Anseriformes</taxon>
        <taxon>Anatidae</taxon>
        <taxon>Anserinae</taxon>
        <taxon>Anser</taxon>
    </lineage>
</organism>
<dbReference type="GO" id="GO:0042765">
    <property type="term" value="C:GPI-anchor transamidase complex"/>
    <property type="evidence" value="ECO:0007669"/>
    <property type="project" value="InterPro"/>
</dbReference>
<protein>
    <recommendedName>
        <fullName evidence="4">Glycosylphosphatidylinositol anchor attachment 1 protein</fullName>
    </recommendedName>
</protein>
<proteinExistence type="predicted"/>
<dbReference type="Pfam" id="PF04114">
    <property type="entry name" value="Gaa1"/>
    <property type="match status" value="1"/>
</dbReference>
<dbReference type="Ensembl" id="ENSACDT00005030203.1">
    <property type="protein sequence ID" value="ENSACDP00005025320.1"/>
    <property type="gene ID" value="ENSACDG00005018320.1"/>
</dbReference>
<dbReference type="AlphaFoldDB" id="A0A8B9ERM4"/>
<keyword evidence="3" id="KW-1185">Reference proteome</keyword>
<name>A0A8B9ERM4_ANSCY</name>
<sequence>GRDRAGPRSGRKLGAGPDDRRGPLGSACSLPPQMVKGTNVYGILRAPRAASTESLVLSVPCSEGTQNSQAVGLMLALAAYFRGQIYWAKDIIFLVNEHDLLGMEAWLEAYHDVNVTGKAGEAGGRGPGSPPCAESRGRACWPWCRRCWCATPPGSPSTCCRCWGSAWPPSTSPSPRRRPWCSPSSPSTWPAWRCPTAPTGQGVAAGCRGAEPVVLSPWC</sequence>
<evidence type="ECO:0000256" key="1">
    <source>
        <dbReference type="SAM" id="MobiDB-lite"/>
    </source>
</evidence>
<evidence type="ECO:0000313" key="2">
    <source>
        <dbReference type="Ensembl" id="ENSACDP00005025320.1"/>
    </source>
</evidence>
<reference evidence="2" key="2">
    <citation type="submission" date="2025-09" db="UniProtKB">
        <authorList>
            <consortium name="Ensembl"/>
        </authorList>
    </citation>
    <scope>IDENTIFICATION</scope>
</reference>
<evidence type="ECO:0008006" key="4">
    <source>
        <dbReference type="Google" id="ProtNLM"/>
    </source>
</evidence>
<feature type="region of interest" description="Disordered" evidence="1">
    <location>
        <begin position="1"/>
        <end position="29"/>
    </location>
</feature>
<evidence type="ECO:0000313" key="3">
    <source>
        <dbReference type="Proteomes" id="UP000694521"/>
    </source>
</evidence>
<reference evidence="2" key="1">
    <citation type="submission" date="2025-08" db="UniProtKB">
        <authorList>
            <consortium name="Ensembl"/>
        </authorList>
    </citation>
    <scope>IDENTIFICATION</scope>
</reference>
<dbReference type="GO" id="GO:0016255">
    <property type="term" value="P:attachment of GPI anchor to protein"/>
    <property type="evidence" value="ECO:0007669"/>
    <property type="project" value="TreeGrafter"/>
</dbReference>
<accession>A0A8B9ERM4</accession>